<dbReference type="Proteomes" id="UP001348265">
    <property type="component" value="Unassembled WGS sequence"/>
</dbReference>
<dbReference type="Gene3D" id="3.40.50.300">
    <property type="entry name" value="P-loop containing nucleotide triphosphate hydrolases"/>
    <property type="match status" value="1"/>
</dbReference>
<keyword evidence="3" id="KW-1185">Reference proteome</keyword>
<feature type="compositionally biased region" description="Polar residues" evidence="1">
    <location>
        <begin position="21"/>
        <end position="35"/>
    </location>
</feature>
<proteinExistence type="predicted"/>
<sequence>MNTRPHRAAHQPPSAPADAGSGTTAEPSWPLTTWQGWHRFATTNPPAPPQPDDPPRSRDERLAYHSAFVTIRTPAISKLAAQVRTLMILGRHQQTTARPSLIVTGPAAAGKTTALLNVGRACHLSHTRKNPAPPGSAHATAPVAYVLVPPGATAKPLITEFARYLGIPVTTRMTQTQITDAVCHTYTAAGVQLVLIDEIHRLNPRTTTGAQTADLIKDLTERLPATFVYAGINVTDTPLFSGTRGAQLAGRATLIDCGPLPARHGTRQPFREVITDIENALDLHPAQTRNPPPPRPLPPPTHRRPHRIPHPPHPPSRHHRHHRHHRRHRTHHQNHPRRHPPRPPRRTTRPPHPQPLTPPAEQAKLR</sequence>
<reference evidence="2 3" key="1">
    <citation type="submission" date="2023-08" db="EMBL/GenBank/DDBJ databases">
        <authorList>
            <person name="Sharma P."/>
            <person name="Verma V."/>
            <person name="Mohan M.K."/>
            <person name="Dubey A.K."/>
        </authorList>
    </citation>
    <scope>NUCLEOTIDE SEQUENCE [LARGE SCALE GENOMIC DNA]</scope>
    <source>
        <strain evidence="2 3">ADP4</strain>
    </source>
</reference>
<organism evidence="2 3">
    <name type="scientific">Streptomyces chrestomyceticus</name>
    <dbReference type="NCBI Taxonomy" id="68185"/>
    <lineage>
        <taxon>Bacteria</taxon>
        <taxon>Bacillati</taxon>
        <taxon>Actinomycetota</taxon>
        <taxon>Actinomycetes</taxon>
        <taxon>Kitasatosporales</taxon>
        <taxon>Streptomycetaceae</taxon>
        <taxon>Streptomyces</taxon>
    </lineage>
</organism>
<dbReference type="InterPro" id="IPR008868">
    <property type="entry name" value="TniB"/>
</dbReference>
<evidence type="ECO:0000313" key="2">
    <source>
        <dbReference type="EMBL" id="MEF3113874.1"/>
    </source>
</evidence>
<comment type="caution">
    <text evidence="2">The sequence shown here is derived from an EMBL/GenBank/DDBJ whole genome shotgun (WGS) entry which is preliminary data.</text>
</comment>
<evidence type="ECO:0000313" key="3">
    <source>
        <dbReference type="Proteomes" id="UP001348265"/>
    </source>
</evidence>
<feature type="compositionally biased region" description="Basic residues" evidence="1">
    <location>
        <begin position="301"/>
        <end position="349"/>
    </location>
</feature>
<dbReference type="GO" id="GO:0005524">
    <property type="term" value="F:ATP binding"/>
    <property type="evidence" value="ECO:0007669"/>
    <property type="project" value="UniProtKB-KW"/>
</dbReference>
<keyword evidence="2" id="KW-0067">ATP-binding</keyword>
<protein>
    <submittedName>
        <fullName evidence="2">ATP-binding protein</fullName>
    </submittedName>
</protein>
<dbReference type="SUPFAM" id="SSF52540">
    <property type="entry name" value="P-loop containing nucleoside triphosphate hydrolases"/>
    <property type="match status" value="1"/>
</dbReference>
<name>A0ABU7WS41_9ACTN</name>
<keyword evidence="2" id="KW-0547">Nucleotide-binding</keyword>
<feature type="region of interest" description="Disordered" evidence="1">
    <location>
        <begin position="284"/>
        <end position="366"/>
    </location>
</feature>
<dbReference type="InterPro" id="IPR027417">
    <property type="entry name" value="P-loop_NTPase"/>
</dbReference>
<feature type="region of interest" description="Disordered" evidence="1">
    <location>
        <begin position="1"/>
        <end position="59"/>
    </location>
</feature>
<feature type="compositionally biased region" description="Pro residues" evidence="1">
    <location>
        <begin position="290"/>
        <end position="300"/>
    </location>
</feature>
<dbReference type="EMBL" id="JAVFKM010000004">
    <property type="protein sequence ID" value="MEF3113874.1"/>
    <property type="molecule type" value="Genomic_DNA"/>
</dbReference>
<evidence type="ECO:0000256" key="1">
    <source>
        <dbReference type="SAM" id="MobiDB-lite"/>
    </source>
</evidence>
<accession>A0ABU7WS41</accession>
<dbReference type="Pfam" id="PF05621">
    <property type="entry name" value="TniB"/>
    <property type="match status" value="1"/>
</dbReference>
<gene>
    <name evidence="2" type="ORF">RB636_11820</name>
</gene>